<dbReference type="AlphaFoldDB" id="A0A5M9JLU8"/>
<organism evidence="2 3">
    <name type="scientific">Monilinia fructicola</name>
    <name type="common">Brown rot fungus</name>
    <name type="synonym">Ciboria fructicola</name>
    <dbReference type="NCBI Taxonomy" id="38448"/>
    <lineage>
        <taxon>Eukaryota</taxon>
        <taxon>Fungi</taxon>
        <taxon>Dikarya</taxon>
        <taxon>Ascomycota</taxon>
        <taxon>Pezizomycotina</taxon>
        <taxon>Leotiomycetes</taxon>
        <taxon>Helotiales</taxon>
        <taxon>Sclerotiniaceae</taxon>
        <taxon>Monilinia</taxon>
    </lineage>
</organism>
<accession>A0A5M9JLU8</accession>
<keyword evidence="3" id="KW-1185">Reference proteome</keyword>
<feature type="compositionally biased region" description="Pro residues" evidence="1">
    <location>
        <begin position="250"/>
        <end position="263"/>
    </location>
</feature>
<protein>
    <submittedName>
        <fullName evidence="2">Uncharacterized protein</fullName>
    </submittedName>
</protein>
<reference evidence="2 3" key="1">
    <citation type="submission" date="2019-06" db="EMBL/GenBank/DDBJ databases">
        <title>Genome Sequence of the Brown Rot Fungal Pathogen Monilinia fructicola.</title>
        <authorList>
            <person name="De Miccolis Angelini R.M."/>
            <person name="Landi L."/>
            <person name="Abate D."/>
            <person name="Pollastro S."/>
            <person name="Romanazzi G."/>
            <person name="Faretra F."/>
        </authorList>
    </citation>
    <scope>NUCLEOTIDE SEQUENCE [LARGE SCALE GENOMIC DNA]</scope>
    <source>
        <strain evidence="2 3">Mfrc123</strain>
    </source>
</reference>
<sequence length="530" mass="58648">MRYQNWDVLMFPNELCKIPLQEFKTSCQVVQDPEIHHSQNTALLLPTVTCFIPSLAAGEPFRISIHSWQNPEASRYIHQIDSRHAEHVMFEARVFVDGRIAGTKLFHRNGPWPTVLETSVELDKQGDFKKLEFPAFHRELLSQSYWNPGDDLGRVKVVVSEGFPRENISMPYERVKNLVAFSFQHAPLDVLEASSIAWPNATMWRQVSLVAPFYNQHSSPKRVEEDREAHAHSPRKPPTVGFLSSQTASMPPPSAPFSRPPNFDPFTSDPHLAFQGWRHQETSTDTSMPDLSSNSSMQAGSVRNVSDPMIIEKASRNNDMQSSGAFESLCEALMPPAPDNTPQNGSEATLTNSIALRQSSMQMGLGRSGVIDRAPTPRVAGASDIPEGLMAQIEEARFRHSRRLSSSSLSCAKSNKENDNRSPATQSEIKPEVFGSGNQRVASGGSTRRSSLFTSTNVMGTKRQRNVTPASSKAIDDEDEPRSSPSLRKVSRQSNASGNGSGNGKGNDSERRVLSGLEKRLKGVLNHCDI</sequence>
<feature type="compositionally biased region" description="Polar residues" evidence="1">
    <location>
        <begin position="283"/>
        <end position="304"/>
    </location>
</feature>
<dbReference type="VEuPathDB" id="FungiDB:MFRU_031g00950"/>
<feature type="compositionally biased region" description="Polar residues" evidence="1">
    <location>
        <begin position="436"/>
        <end position="459"/>
    </location>
</feature>
<dbReference type="Proteomes" id="UP000322873">
    <property type="component" value="Unassembled WGS sequence"/>
</dbReference>
<feature type="compositionally biased region" description="Basic and acidic residues" evidence="1">
    <location>
        <begin position="221"/>
        <end position="231"/>
    </location>
</feature>
<evidence type="ECO:0000256" key="1">
    <source>
        <dbReference type="SAM" id="MobiDB-lite"/>
    </source>
</evidence>
<name>A0A5M9JLU8_MONFR</name>
<feature type="region of interest" description="Disordered" evidence="1">
    <location>
        <begin position="399"/>
        <end position="515"/>
    </location>
</feature>
<comment type="caution">
    <text evidence="2">The sequence shown here is derived from an EMBL/GenBank/DDBJ whole genome shotgun (WGS) entry which is preliminary data.</text>
</comment>
<feature type="region of interest" description="Disordered" evidence="1">
    <location>
        <begin position="220"/>
        <end position="305"/>
    </location>
</feature>
<gene>
    <name evidence="2" type="ORF">EYC84_002739</name>
</gene>
<proteinExistence type="predicted"/>
<evidence type="ECO:0000313" key="2">
    <source>
        <dbReference type="EMBL" id="KAA8570458.1"/>
    </source>
</evidence>
<evidence type="ECO:0000313" key="3">
    <source>
        <dbReference type="Proteomes" id="UP000322873"/>
    </source>
</evidence>
<dbReference type="EMBL" id="VICG01000007">
    <property type="protein sequence ID" value="KAA8570458.1"/>
    <property type="molecule type" value="Genomic_DNA"/>
</dbReference>